<dbReference type="PROSITE" id="PS51335">
    <property type="entry name" value="ELMO"/>
    <property type="match status" value="1"/>
</dbReference>
<dbReference type="EMBL" id="CP017558">
    <property type="protein sequence ID" value="AOW07410.1"/>
    <property type="molecule type" value="Genomic_DNA"/>
</dbReference>
<dbReference type="EMBL" id="KZ859099">
    <property type="protein sequence ID" value="RDW23236.1"/>
    <property type="molecule type" value="Genomic_DNA"/>
</dbReference>
<evidence type="ECO:0000313" key="3">
    <source>
        <dbReference type="EMBL" id="RDW23236.1"/>
    </source>
</evidence>
<dbReference type="Proteomes" id="UP000182444">
    <property type="component" value="Chromosome 1F"/>
</dbReference>
<dbReference type="AlphaFoldDB" id="A0A1H6PKN2"/>
<evidence type="ECO:0000259" key="1">
    <source>
        <dbReference type="PROSITE" id="PS51335"/>
    </source>
</evidence>
<dbReference type="GO" id="GO:0005886">
    <property type="term" value="C:plasma membrane"/>
    <property type="evidence" value="ECO:0007669"/>
    <property type="project" value="TreeGrafter"/>
</dbReference>
<dbReference type="OrthoDB" id="67155at2759"/>
<dbReference type="GO" id="GO:0007015">
    <property type="term" value="P:actin filament organization"/>
    <property type="evidence" value="ECO:0007669"/>
    <property type="project" value="TreeGrafter"/>
</dbReference>
<dbReference type="PANTHER" id="PTHR12771:SF56">
    <property type="entry name" value="CED-12"/>
    <property type="match status" value="1"/>
</dbReference>
<reference evidence="3 5" key="2">
    <citation type="submission" date="2018-07" db="EMBL/GenBank/DDBJ databases">
        <title>Draft Genome Assemblies for Five Robust Yarrowia lipolytica Strains Exhibiting High Lipid Production and Pentose Sugar Utilization and Sugar Alcohol Secretion from Undetoxified Lignocellulosic Biomass Hydrolysates.</title>
        <authorList>
            <consortium name="DOE Joint Genome Institute"/>
            <person name="Walker C."/>
            <person name="Ryu S."/>
            <person name="Na H."/>
            <person name="Zane M."/>
            <person name="LaButti K."/>
            <person name="Lipzen A."/>
            <person name="Haridas S."/>
            <person name="Barry K."/>
            <person name="Grigoriev I.V."/>
            <person name="Quarterman J."/>
            <person name="Slininger P."/>
            <person name="Dien B."/>
            <person name="Trinh C.T."/>
        </authorList>
    </citation>
    <scope>NUCLEOTIDE SEQUENCE [LARGE SCALE GENOMIC DNA]</scope>
    <source>
        <strain evidence="3 5">YB392</strain>
    </source>
</reference>
<organism evidence="2 4">
    <name type="scientific">Yarrowia lipolytica</name>
    <name type="common">Candida lipolytica</name>
    <dbReference type="NCBI Taxonomy" id="4952"/>
    <lineage>
        <taxon>Eukaryota</taxon>
        <taxon>Fungi</taxon>
        <taxon>Dikarya</taxon>
        <taxon>Ascomycota</taxon>
        <taxon>Saccharomycotina</taxon>
        <taxon>Dipodascomycetes</taxon>
        <taxon>Dipodascales</taxon>
        <taxon>Dipodascales incertae sedis</taxon>
        <taxon>Yarrowia</taxon>
    </lineage>
</organism>
<protein>
    <submittedName>
        <fullName evidence="3">ELMO/CED-12 family-domain-containing protein</fullName>
    </submittedName>
</protein>
<evidence type="ECO:0000313" key="4">
    <source>
        <dbReference type="Proteomes" id="UP000182444"/>
    </source>
</evidence>
<dbReference type="InterPro" id="IPR050868">
    <property type="entry name" value="ELMO_domain-containing"/>
</dbReference>
<proteinExistence type="predicted"/>
<dbReference type="Pfam" id="PF04727">
    <property type="entry name" value="ELMO_CED12"/>
    <property type="match status" value="1"/>
</dbReference>
<dbReference type="VEuPathDB" id="FungiDB:YALI0_F19162g"/>
<dbReference type="eggNOG" id="KOG2998">
    <property type="taxonomic scope" value="Eukaryota"/>
</dbReference>
<evidence type="ECO:0000313" key="2">
    <source>
        <dbReference type="EMBL" id="AOW07410.1"/>
    </source>
</evidence>
<dbReference type="InterPro" id="IPR006816">
    <property type="entry name" value="ELMO_dom"/>
</dbReference>
<reference evidence="2 4" key="1">
    <citation type="journal article" date="2016" name="PLoS ONE">
        <title>Sequence Assembly of Yarrowia lipolytica Strain W29/CLIB89 Shows Transposable Element Diversity.</title>
        <authorList>
            <person name="Magnan C."/>
            <person name="Yu J."/>
            <person name="Chang I."/>
            <person name="Jahn E."/>
            <person name="Kanomata Y."/>
            <person name="Wu J."/>
            <person name="Zeller M."/>
            <person name="Oakes M."/>
            <person name="Baldi P."/>
            <person name="Sandmeyer S."/>
        </authorList>
    </citation>
    <scope>NUCLEOTIDE SEQUENCE [LARGE SCALE GENOMIC DNA]</scope>
    <source>
        <strain evidence="2">CLIB89</strain>
        <strain evidence="4">CLIB89(W29)</strain>
    </source>
</reference>
<dbReference type="PANTHER" id="PTHR12771">
    <property type="entry name" value="ENGULFMENT AND CELL MOTILITY"/>
    <property type="match status" value="1"/>
</dbReference>
<dbReference type="Proteomes" id="UP000256601">
    <property type="component" value="Unassembled WGS sequence"/>
</dbReference>
<gene>
    <name evidence="3" type="ORF">B0I71DRAFT_136270</name>
    <name evidence="2" type="ORF">YALI1_F25570g</name>
</gene>
<dbReference type="GeneID" id="2907978"/>
<evidence type="ECO:0000313" key="5">
    <source>
        <dbReference type="Proteomes" id="UP000256601"/>
    </source>
</evidence>
<dbReference type="KEGG" id="yli:2907978"/>
<dbReference type="RefSeq" id="XP_505609.1">
    <property type="nucleotide sequence ID" value="XM_505609.1"/>
</dbReference>
<accession>A0A1H6PKN2</accession>
<sequence>MVLGLDYLKNKVVGKGESYILGFIPNIFRYISLLWGYFQVHVLTTLANQKKWRILVVQNVARGSDPSTSSYEEKFFTVWNNWILLGLYRLINGSTTLFNTTQIDKAATAVISEYYYNFSPEKTRPFAESLYILNCEIILGRRVDMTAYFKKSVSDDSQLKGGFIPNEDSKNQLLNALVLYELPRYTGVSFDDRQEALELSLAIIGALNDTKIDLIKLSETPVTWATASKKLMDIPATAQKIPHQDVVKGAPSSKGEIQWENFGFQGKDPSTDFRGSGMLGLEAFRHFYLFDPAESTKLMTQSGATDPGETWYPPALISINVVSHLRDMLVAGQLDRGFILNINGELLKRIGTLAFHENDKKKQDYFFEIRGELDREFKEVFYRLHEHLVYKFHLFWKHGVQEKKIQSVLQTDNHLKIFLEKYDANLRRGDWK</sequence>
<feature type="domain" description="ELMO" evidence="1">
    <location>
        <begin position="226"/>
        <end position="426"/>
    </location>
</feature>
<name>A0A1H6PKN2_YARLL</name>
<dbReference type="VEuPathDB" id="FungiDB:YALI1_F25570g"/>